<dbReference type="InterPro" id="IPR013785">
    <property type="entry name" value="Aldolase_TIM"/>
</dbReference>
<dbReference type="InterPro" id="IPR004651">
    <property type="entry name" value="HisF"/>
</dbReference>
<evidence type="ECO:0000256" key="6">
    <source>
        <dbReference type="ARBA" id="ARBA00023102"/>
    </source>
</evidence>
<accession>A0A7X1E3K3</accession>
<evidence type="ECO:0000313" key="12">
    <source>
        <dbReference type="EMBL" id="MBC2601069.1"/>
    </source>
</evidence>
<dbReference type="GO" id="GO:0016829">
    <property type="term" value="F:lyase activity"/>
    <property type="evidence" value="ECO:0007669"/>
    <property type="project" value="UniProtKB-KW"/>
</dbReference>
<comment type="similarity">
    <text evidence="2 11">Belongs to the HisA/HisF family.</text>
</comment>
<dbReference type="GO" id="GO:0000107">
    <property type="term" value="F:imidazoleglycerol-phosphate synthase activity"/>
    <property type="evidence" value="ECO:0007669"/>
    <property type="project" value="InterPro"/>
</dbReference>
<dbReference type="RefSeq" id="WP_185691795.1">
    <property type="nucleotide sequence ID" value="NZ_JACHVA010000046.1"/>
</dbReference>
<evidence type="ECO:0000256" key="10">
    <source>
        <dbReference type="ARBA" id="ARBA00047838"/>
    </source>
</evidence>
<evidence type="ECO:0000256" key="9">
    <source>
        <dbReference type="ARBA" id="ARBA00030264"/>
    </source>
</evidence>
<evidence type="ECO:0000256" key="5">
    <source>
        <dbReference type="ARBA" id="ARBA00022605"/>
    </source>
</evidence>
<dbReference type="Proteomes" id="UP000525652">
    <property type="component" value="Unassembled WGS sequence"/>
</dbReference>
<dbReference type="InterPro" id="IPR050064">
    <property type="entry name" value="IGPS_HisA/HisF"/>
</dbReference>
<proteinExistence type="inferred from homology"/>
<evidence type="ECO:0000256" key="4">
    <source>
        <dbReference type="ARBA" id="ARBA00012809"/>
    </source>
</evidence>
<dbReference type="PANTHER" id="PTHR21235">
    <property type="entry name" value="IMIDAZOLE GLYCEROL PHOSPHATE SYNTHASE SUBUNIT HISF/H IGP SYNTHASE SUBUNIT HISF/H"/>
    <property type="match status" value="1"/>
</dbReference>
<evidence type="ECO:0000256" key="8">
    <source>
        <dbReference type="ARBA" id="ARBA00025475"/>
    </source>
</evidence>
<keyword evidence="6 11" id="KW-0368">Histidine biosynthesis</keyword>
<comment type="subunit">
    <text evidence="3">Heterodimer of HisH and HisF.</text>
</comment>
<dbReference type="CDD" id="cd04731">
    <property type="entry name" value="HisF"/>
    <property type="match status" value="1"/>
</dbReference>
<reference evidence="12 13" key="1">
    <citation type="submission" date="2020-07" db="EMBL/GenBank/DDBJ databases">
        <authorList>
            <person name="Feng X."/>
        </authorList>
    </citation>
    <scope>NUCLEOTIDE SEQUENCE [LARGE SCALE GENOMIC DNA]</scope>
    <source>
        <strain evidence="12 13">JCM14086</strain>
    </source>
</reference>
<evidence type="ECO:0000313" key="13">
    <source>
        <dbReference type="Proteomes" id="UP000525652"/>
    </source>
</evidence>
<dbReference type="AlphaFoldDB" id="A0A7X1E3K3"/>
<dbReference type="GO" id="GO:0000105">
    <property type="term" value="P:L-histidine biosynthetic process"/>
    <property type="evidence" value="ECO:0007669"/>
    <property type="project" value="UniProtKB-UniPathway"/>
</dbReference>
<keyword evidence="7 12" id="KW-0456">Lyase</keyword>
<comment type="pathway">
    <text evidence="1">Amino-acid biosynthesis; L-histidine biosynthesis; L-histidine from 5-phospho-alpha-D-ribose 1-diphosphate: step 5/9.</text>
</comment>
<dbReference type="Pfam" id="PF00977">
    <property type="entry name" value="His_biosynth"/>
    <property type="match status" value="1"/>
</dbReference>
<comment type="catalytic activity">
    <reaction evidence="10">
        <text>5-[(5-phospho-1-deoxy-D-ribulos-1-ylimino)methylamino]-1-(5-phospho-beta-D-ribosyl)imidazole-4-carboxamide + L-glutamine = D-erythro-1-(imidazol-4-yl)glycerol 3-phosphate + 5-amino-1-(5-phospho-beta-D-ribosyl)imidazole-4-carboxamide + L-glutamate + H(+)</text>
        <dbReference type="Rhea" id="RHEA:24793"/>
        <dbReference type="ChEBI" id="CHEBI:15378"/>
        <dbReference type="ChEBI" id="CHEBI:29985"/>
        <dbReference type="ChEBI" id="CHEBI:58278"/>
        <dbReference type="ChEBI" id="CHEBI:58359"/>
        <dbReference type="ChEBI" id="CHEBI:58475"/>
        <dbReference type="ChEBI" id="CHEBI:58525"/>
        <dbReference type="EC" id="4.3.2.10"/>
    </reaction>
</comment>
<gene>
    <name evidence="12" type="primary">hisF</name>
    <name evidence="12" type="ORF">H5P30_04665</name>
</gene>
<name>A0A7X1E3K3_9BACT</name>
<dbReference type="Gene3D" id="3.20.20.70">
    <property type="entry name" value="Aldolase class I"/>
    <property type="match status" value="1"/>
</dbReference>
<dbReference type="EMBL" id="JACHVA010000046">
    <property type="protein sequence ID" value="MBC2601069.1"/>
    <property type="molecule type" value="Genomic_DNA"/>
</dbReference>
<comment type="function">
    <text evidence="8">IGPS catalyzes the conversion of PRFAR and glutamine to IGP, AICAR and glutamate. The HisF subunit catalyzes the cyclization activity that produces IGP and AICAR from PRFAR using the ammonia provided by the HisH subunit.</text>
</comment>
<keyword evidence="5 11" id="KW-0028">Amino-acid biosynthesis</keyword>
<evidence type="ECO:0000256" key="11">
    <source>
        <dbReference type="RuleBase" id="RU003657"/>
    </source>
</evidence>
<evidence type="ECO:0000256" key="7">
    <source>
        <dbReference type="ARBA" id="ARBA00023239"/>
    </source>
</evidence>
<sequence length="265" mass="29120">MLKKRIIPVILLRDGKIVQSRRFSRYNILGNPTPAVERISNWMSDELIYIDITDPEDDFAEAADLEVLVQKVAEKCSVPLTFGGGIRDLRSARELLRLGADKITLNTAAFDNPQLIREIATEFGSQCVVVSIDAKPTENGQYEVFKGGHAHTGVSPVEHARAVEKLGAGEILINSIQRDGTGSGFDIDLINRVVNAVSVPVIALGGAGKWEDFAAVLSETDACAVAAANIFQHSENSVHECRKYLFEKEYPVRRHQALSNDNHIL</sequence>
<evidence type="ECO:0000256" key="1">
    <source>
        <dbReference type="ARBA" id="ARBA00005091"/>
    </source>
</evidence>
<dbReference type="PANTHER" id="PTHR21235:SF2">
    <property type="entry name" value="IMIDAZOLE GLYCEROL PHOSPHATE SYNTHASE HISHF"/>
    <property type="match status" value="1"/>
</dbReference>
<evidence type="ECO:0000256" key="2">
    <source>
        <dbReference type="ARBA" id="ARBA00009667"/>
    </source>
</evidence>
<dbReference type="EC" id="4.3.2.10" evidence="4"/>
<comment type="caution">
    <text evidence="12">The sequence shown here is derived from an EMBL/GenBank/DDBJ whole genome shotgun (WGS) entry which is preliminary data.</text>
</comment>
<dbReference type="SUPFAM" id="SSF51366">
    <property type="entry name" value="Ribulose-phoshate binding barrel"/>
    <property type="match status" value="1"/>
</dbReference>
<protein>
    <recommendedName>
        <fullName evidence="4">imidazole glycerol-phosphate synthase</fullName>
        <ecNumber evidence="4">4.3.2.10</ecNumber>
    </recommendedName>
    <alternativeName>
        <fullName evidence="9">IGP synthase cyclase subunit</fullName>
    </alternativeName>
</protein>
<keyword evidence="13" id="KW-1185">Reference proteome</keyword>
<evidence type="ECO:0000256" key="3">
    <source>
        <dbReference type="ARBA" id="ARBA00011152"/>
    </source>
</evidence>
<dbReference type="UniPathway" id="UPA00031">
    <property type="reaction ID" value="UER00010"/>
</dbReference>
<dbReference type="InterPro" id="IPR006062">
    <property type="entry name" value="His_biosynth"/>
</dbReference>
<organism evidence="12 13">
    <name type="scientific">Puniceicoccus vermicola</name>
    <dbReference type="NCBI Taxonomy" id="388746"/>
    <lineage>
        <taxon>Bacteria</taxon>
        <taxon>Pseudomonadati</taxon>
        <taxon>Verrucomicrobiota</taxon>
        <taxon>Opitutia</taxon>
        <taxon>Puniceicoccales</taxon>
        <taxon>Puniceicoccaceae</taxon>
        <taxon>Puniceicoccus</taxon>
    </lineage>
</organism>
<dbReference type="InterPro" id="IPR011060">
    <property type="entry name" value="RibuloseP-bd_barrel"/>
</dbReference>